<protein>
    <recommendedName>
        <fullName evidence="1">Reverse transcriptase domain-containing protein</fullName>
    </recommendedName>
</protein>
<dbReference type="OrthoDB" id="1002353at2759"/>
<dbReference type="PANTHER" id="PTHR46890">
    <property type="entry name" value="NON-LTR RETROLELEMENT REVERSE TRANSCRIPTASE-LIKE PROTEIN-RELATED"/>
    <property type="match status" value="1"/>
</dbReference>
<evidence type="ECO:0000313" key="2">
    <source>
        <dbReference type="EMBL" id="GMJ02301.1"/>
    </source>
</evidence>
<evidence type="ECO:0000313" key="3">
    <source>
        <dbReference type="Proteomes" id="UP001165190"/>
    </source>
</evidence>
<dbReference type="PANTHER" id="PTHR46890:SF48">
    <property type="entry name" value="RNA-DIRECTED DNA POLYMERASE"/>
    <property type="match status" value="1"/>
</dbReference>
<comment type="caution">
    <text evidence="2">The sequence shown here is derived from an EMBL/GenBank/DDBJ whole genome shotgun (WGS) entry which is preliminary data.</text>
</comment>
<evidence type="ECO:0000259" key="1">
    <source>
        <dbReference type="Pfam" id="PF00078"/>
    </source>
</evidence>
<reference evidence="2" key="1">
    <citation type="submission" date="2023-05" db="EMBL/GenBank/DDBJ databases">
        <title>Genome and transcriptome analyses reveal genes involved in the formation of fine ridges on petal epidermal cells in Hibiscus trionum.</title>
        <authorList>
            <person name="Koshimizu S."/>
            <person name="Masuda S."/>
            <person name="Ishii T."/>
            <person name="Shirasu K."/>
            <person name="Hoshino A."/>
            <person name="Arita M."/>
        </authorList>
    </citation>
    <scope>NUCLEOTIDE SEQUENCE</scope>
    <source>
        <strain evidence="2">Hamamatsu line</strain>
    </source>
</reference>
<accession>A0A9W7ITU8</accession>
<proteinExistence type="predicted"/>
<dbReference type="InterPro" id="IPR000477">
    <property type="entry name" value="RT_dom"/>
</dbReference>
<gene>
    <name evidence="2" type="ORF">HRI_003899300</name>
</gene>
<feature type="domain" description="Reverse transcriptase" evidence="1">
    <location>
        <begin position="8"/>
        <end position="119"/>
    </location>
</feature>
<dbReference type="Proteomes" id="UP001165190">
    <property type="component" value="Unassembled WGS sequence"/>
</dbReference>
<dbReference type="Pfam" id="PF00078">
    <property type="entry name" value="RVT_1"/>
    <property type="match status" value="1"/>
</dbReference>
<organism evidence="2 3">
    <name type="scientific">Hibiscus trionum</name>
    <name type="common">Flower of an hour</name>
    <dbReference type="NCBI Taxonomy" id="183268"/>
    <lineage>
        <taxon>Eukaryota</taxon>
        <taxon>Viridiplantae</taxon>
        <taxon>Streptophyta</taxon>
        <taxon>Embryophyta</taxon>
        <taxon>Tracheophyta</taxon>
        <taxon>Spermatophyta</taxon>
        <taxon>Magnoliopsida</taxon>
        <taxon>eudicotyledons</taxon>
        <taxon>Gunneridae</taxon>
        <taxon>Pentapetalae</taxon>
        <taxon>rosids</taxon>
        <taxon>malvids</taxon>
        <taxon>Malvales</taxon>
        <taxon>Malvaceae</taxon>
        <taxon>Malvoideae</taxon>
        <taxon>Hibiscus</taxon>
    </lineage>
</organism>
<sequence length="132" mass="15127">MKTPVGIEDFRPISLVGSLYKILARVLSRRLAGCISEVKGEQQFSFIPDKQIVDCALIVNEIVDELKRNKREAVIFKADFRRAYDTVDWNFLDFIMGKMGFGKKWRKWIQLCISTPSISILINGSPSIKLMN</sequence>
<dbReference type="AlphaFoldDB" id="A0A9W7ITU8"/>
<dbReference type="InterPro" id="IPR052343">
    <property type="entry name" value="Retrotransposon-Effector_Assoc"/>
</dbReference>
<keyword evidence="3" id="KW-1185">Reference proteome</keyword>
<dbReference type="EMBL" id="BSYR01000036">
    <property type="protein sequence ID" value="GMJ02301.1"/>
    <property type="molecule type" value="Genomic_DNA"/>
</dbReference>
<name>A0A9W7ITU8_HIBTR</name>